<organism evidence="2">
    <name type="scientific">Heligmosomoides polygyrus</name>
    <name type="common">Parasitic roundworm</name>
    <dbReference type="NCBI Taxonomy" id="6339"/>
    <lineage>
        <taxon>Eukaryota</taxon>
        <taxon>Metazoa</taxon>
        <taxon>Ecdysozoa</taxon>
        <taxon>Nematoda</taxon>
        <taxon>Chromadorea</taxon>
        <taxon>Rhabditida</taxon>
        <taxon>Rhabditina</taxon>
        <taxon>Rhabditomorpha</taxon>
        <taxon>Strongyloidea</taxon>
        <taxon>Heligmosomidae</taxon>
        <taxon>Heligmosomoides</taxon>
    </lineage>
</organism>
<dbReference type="WBParaSite" id="HPBE_0001407601-mRNA-1">
    <property type="protein sequence ID" value="HPBE_0001407601-mRNA-1"/>
    <property type="gene ID" value="HPBE_0001407601"/>
</dbReference>
<feature type="signal peptide" evidence="1">
    <location>
        <begin position="1"/>
        <end position="17"/>
    </location>
</feature>
<reference evidence="4" key="2">
    <citation type="submission" date="2019-09" db="UniProtKB">
        <authorList>
            <consortium name="WormBaseParasite"/>
        </authorList>
    </citation>
    <scope>IDENTIFICATION</scope>
</reference>
<dbReference type="Proteomes" id="UP000050761">
    <property type="component" value="Unassembled WGS sequence"/>
</dbReference>
<dbReference type="AlphaFoldDB" id="A0A3P8DD18"/>
<proteinExistence type="predicted"/>
<evidence type="ECO:0000313" key="3">
    <source>
        <dbReference type="Proteomes" id="UP000050761"/>
    </source>
</evidence>
<accession>A0A3P8DD18</accession>
<dbReference type="PANTHER" id="PTHR34150">
    <property type="entry name" value="PROTEIN CBG08832-RELATED"/>
    <property type="match status" value="1"/>
</dbReference>
<dbReference type="OrthoDB" id="5866795at2759"/>
<protein>
    <submittedName>
        <fullName evidence="4">CC domain-containing protein</fullName>
    </submittedName>
</protein>
<feature type="chain" id="PRO_5044596698" evidence="1">
    <location>
        <begin position="18"/>
        <end position="304"/>
    </location>
</feature>
<name>A0A3P8DD18_HELPZ</name>
<keyword evidence="1" id="KW-0732">Signal</keyword>
<dbReference type="PANTHER" id="PTHR34150:SF6">
    <property type="entry name" value="PROTEIN CBG09626"/>
    <property type="match status" value="1"/>
</dbReference>
<evidence type="ECO:0000256" key="1">
    <source>
        <dbReference type="SAM" id="SignalP"/>
    </source>
</evidence>
<sequence>MLRYMLLLVAVFGVSSAKDISRSKRQVRTYYMCGGSSNGYVSTGGCGSSLFNGGCGSNCGGGGVLLPNSFYSPSSNCQTSCNNVNCNQYGGQQYIASYMGSGQYSPCASSCCGGMNAANSWPMMGSSMVVSGYNPDYYNPYAGNNGGYYNPYTANVNNVIDSLFGTGVSSLNTNPLTQVGPGPVIINNMRRTPVTAAFTGTVSNGVLLCGGNEPAGGSCAGNGQCPSGHLCMAGNVCCRCAVGASSGTCPSGSNSECPVGYGCSTTLSCCPAQVTPGQTLAACVNGACDDGFQCGKANLCYPSG</sequence>
<gene>
    <name evidence="2" type="ORF">HPBE_LOCUS14077</name>
</gene>
<reference evidence="2 3" key="1">
    <citation type="submission" date="2018-11" db="EMBL/GenBank/DDBJ databases">
        <authorList>
            <consortium name="Pathogen Informatics"/>
        </authorList>
    </citation>
    <scope>NUCLEOTIDE SEQUENCE [LARGE SCALE GENOMIC DNA]</scope>
</reference>
<keyword evidence="3" id="KW-1185">Reference proteome</keyword>
<evidence type="ECO:0000313" key="4">
    <source>
        <dbReference type="WBParaSite" id="HPBE_0001407601-mRNA-1"/>
    </source>
</evidence>
<dbReference type="EMBL" id="UZAH01028194">
    <property type="protein sequence ID" value="VDO98418.1"/>
    <property type="molecule type" value="Genomic_DNA"/>
</dbReference>
<evidence type="ECO:0000313" key="2">
    <source>
        <dbReference type="EMBL" id="VDO98418.1"/>
    </source>
</evidence>